<dbReference type="InterPro" id="IPR010971">
    <property type="entry name" value="UbiH/COQ6"/>
</dbReference>
<evidence type="ECO:0000256" key="1">
    <source>
        <dbReference type="ARBA" id="ARBA00001974"/>
    </source>
</evidence>
<gene>
    <name evidence="9" type="primary">ubiI_4</name>
    <name evidence="9" type="ORF">GALL_132610</name>
</gene>
<dbReference type="Gene3D" id="3.50.50.60">
    <property type="entry name" value="FAD/NAD(P)-binding domain"/>
    <property type="match status" value="2"/>
</dbReference>
<keyword evidence="6" id="KW-0503">Monooxygenase</keyword>
<evidence type="ECO:0000256" key="2">
    <source>
        <dbReference type="ARBA" id="ARBA00005349"/>
    </source>
</evidence>
<dbReference type="GO" id="GO:0006744">
    <property type="term" value="P:ubiquinone biosynthetic process"/>
    <property type="evidence" value="ECO:0007669"/>
    <property type="project" value="InterPro"/>
</dbReference>
<dbReference type="Pfam" id="PF01266">
    <property type="entry name" value="DAO"/>
    <property type="match status" value="1"/>
</dbReference>
<dbReference type="AlphaFoldDB" id="A0A1J5S8F0"/>
<dbReference type="SUPFAM" id="SSF51905">
    <property type="entry name" value="FAD/NAD(P)-binding domain"/>
    <property type="match status" value="1"/>
</dbReference>
<dbReference type="EMBL" id="MLJW01000056">
    <property type="protein sequence ID" value="OIR04591.1"/>
    <property type="molecule type" value="Genomic_DNA"/>
</dbReference>
<dbReference type="Pfam" id="PF01494">
    <property type="entry name" value="FAD_binding_3"/>
    <property type="match status" value="1"/>
</dbReference>
<dbReference type="EC" id="1.14.13.-" evidence="9"/>
<sequence>MTNKKANIHCDITIVGAGLVGLAAAVALQQEGYAVTLVDAQHPINSSEELDANSQDVTQNWDQRIYAISPRNALWLTSLGAWPLLDSTRICKMQGMEIWDDAAQEPLSLSADDANAEYLGFIVEEKALKQALSQRAEALRVGTYFASPCANLNISGHQTILHLANNQVIESELLLAADGANSWVRQQMDIAVQEKPYHQTAIVANFVVEKSHANIARQWFTQDATGESYIMAWLPLPDKKVSIVWSVSTQYAETLLNLTDAEFTEQVMAAGSHRLGEFKLLDSPTAFPLILKKSDVFTQDCVVLIGDAAHRIHPMAGQGVNLGFRDVMDLLEILKTKSPYQSVHDNSLLKRYTRIRKADMLNMLMLTDGLYYLFENHHHTLKKIRQWGFLMAKSKIAKKTLVANAIAL</sequence>
<dbReference type="InterPro" id="IPR036188">
    <property type="entry name" value="FAD/NAD-bd_sf"/>
</dbReference>
<dbReference type="InterPro" id="IPR002938">
    <property type="entry name" value="FAD-bd"/>
</dbReference>
<comment type="caution">
    <text evidence="9">The sequence shown here is derived from an EMBL/GenBank/DDBJ whole genome shotgun (WGS) entry which is preliminary data.</text>
</comment>
<dbReference type="PRINTS" id="PR00420">
    <property type="entry name" value="RNGMNOXGNASE"/>
</dbReference>
<dbReference type="InterPro" id="IPR006076">
    <property type="entry name" value="FAD-dep_OxRdtase"/>
</dbReference>
<keyword evidence="3" id="KW-0285">Flavoprotein</keyword>
<dbReference type="PANTHER" id="PTHR43876">
    <property type="entry name" value="UBIQUINONE BIOSYNTHESIS MONOOXYGENASE COQ6, MITOCHONDRIAL"/>
    <property type="match status" value="1"/>
</dbReference>
<evidence type="ECO:0000256" key="4">
    <source>
        <dbReference type="ARBA" id="ARBA00022827"/>
    </source>
</evidence>
<comment type="cofactor">
    <cofactor evidence="1">
        <name>FAD</name>
        <dbReference type="ChEBI" id="CHEBI:57692"/>
    </cofactor>
</comment>
<evidence type="ECO:0000256" key="5">
    <source>
        <dbReference type="ARBA" id="ARBA00023002"/>
    </source>
</evidence>
<reference evidence="9" key="1">
    <citation type="submission" date="2016-10" db="EMBL/GenBank/DDBJ databases">
        <title>Sequence of Gallionella enrichment culture.</title>
        <authorList>
            <person name="Poehlein A."/>
            <person name="Muehling M."/>
            <person name="Daniel R."/>
        </authorList>
    </citation>
    <scope>NUCLEOTIDE SEQUENCE</scope>
</reference>
<dbReference type="InterPro" id="IPR051205">
    <property type="entry name" value="UbiH/COQ6_monooxygenase"/>
</dbReference>
<dbReference type="GO" id="GO:0016705">
    <property type="term" value="F:oxidoreductase activity, acting on paired donors, with incorporation or reduction of molecular oxygen"/>
    <property type="evidence" value="ECO:0007669"/>
    <property type="project" value="InterPro"/>
</dbReference>
<protein>
    <submittedName>
        <fullName evidence="9">2-octaprenylphenol hydroxylase</fullName>
        <ecNumber evidence="9">1.14.13.-</ecNumber>
    </submittedName>
</protein>
<evidence type="ECO:0000256" key="3">
    <source>
        <dbReference type="ARBA" id="ARBA00022630"/>
    </source>
</evidence>
<dbReference type="PANTHER" id="PTHR43876:SF7">
    <property type="entry name" value="UBIQUINONE BIOSYNTHESIS MONOOXYGENASE COQ6, MITOCHONDRIAL"/>
    <property type="match status" value="1"/>
</dbReference>
<dbReference type="NCBIfam" id="TIGR01988">
    <property type="entry name" value="Ubi-OHases"/>
    <property type="match status" value="1"/>
</dbReference>
<evidence type="ECO:0000313" key="9">
    <source>
        <dbReference type="EMBL" id="OIR04591.1"/>
    </source>
</evidence>
<dbReference type="GO" id="GO:0004497">
    <property type="term" value="F:monooxygenase activity"/>
    <property type="evidence" value="ECO:0007669"/>
    <property type="project" value="UniProtKB-KW"/>
</dbReference>
<proteinExistence type="inferred from homology"/>
<evidence type="ECO:0000259" key="7">
    <source>
        <dbReference type="Pfam" id="PF01266"/>
    </source>
</evidence>
<keyword evidence="4" id="KW-0274">FAD</keyword>
<name>A0A1J5S8F0_9ZZZZ</name>
<accession>A0A1J5S8F0</accession>
<evidence type="ECO:0000256" key="6">
    <source>
        <dbReference type="ARBA" id="ARBA00023033"/>
    </source>
</evidence>
<feature type="domain" description="FAD dependent oxidoreductase" evidence="7">
    <location>
        <begin position="11"/>
        <end position="46"/>
    </location>
</feature>
<comment type="similarity">
    <text evidence="2">Belongs to the UbiH/COQ6 family.</text>
</comment>
<keyword evidence="5 9" id="KW-0560">Oxidoreductase</keyword>
<dbReference type="GO" id="GO:0071949">
    <property type="term" value="F:FAD binding"/>
    <property type="evidence" value="ECO:0007669"/>
    <property type="project" value="InterPro"/>
</dbReference>
<feature type="domain" description="FAD-binding" evidence="8">
    <location>
        <begin position="166"/>
        <end position="358"/>
    </location>
</feature>
<organism evidence="9">
    <name type="scientific">mine drainage metagenome</name>
    <dbReference type="NCBI Taxonomy" id="410659"/>
    <lineage>
        <taxon>unclassified sequences</taxon>
        <taxon>metagenomes</taxon>
        <taxon>ecological metagenomes</taxon>
    </lineage>
</organism>
<evidence type="ECO:0000259" key="8">
    <source>
        <dbReference type="Pfam" id="PF01494"/>
    </source>
</evidence>